<reference evidence="23 24" key="1">
    <citation type="submission" date="2024-05" db="EMBL/GenBank/DDBJ databases">
        <authorList>
            <person name="De Oliveira J.P."/>
            <person name="Noriler S.A."/>
            <person name="De Oliveira A.G."/>
            <person name="Sipoli D.S."/>
        </authorList>
    </citation>
    <scope>NUCLEOTIDE SEQUENCE [LARGE SCALE GENOMIC DNA]</scope>
    <source>
        <strain evidence="23 24">LABIM186</strain>
    </source>
</reference>
<keyword evidence="10" id="KW-0677">Repeat</keyword>
<keyword evidence="7" id="KW-0645">Protease</keyword>
<dbReference type="Gene3D" id="1.20.58.1190">
    <property type="match status" value="1"/>
</dbReference>
<keyword evidence="6" id="KW-0800">Toxin</keyword>
<comment type="cofactor">
    <cofactor evidence="1">
        <name>Mg(2+)</name>
        <dbReference type="ChEBI" id="CHEBI:18420"/>
    </cofactor>
</comment>
<proteinExistence type="predicted"/>
<protein>
    <recommendedName>
        <fullName evidence="22">Peptidase C80 domain-containing protein</fullName>
    </recommendedName>
</protein>
<evidence type="ECO:0000256" key="6">
    <source>
        <dbReference type="ARBA" id="ARBA00022656"/>
    </source>
</evidence>
<dbReference type="EMBL" id="JBDQQU010000215">
    <property type="protein sequence ID" value="MEO3956923.1"/>
    <property type="molecule type" value="Genomic_DNA"/>
</dbReference>
<keyword evidence="14" id="KW-0460">Magnesium</keyword>
<dbReference type="InterPro" id="IPR020974">
    <property type="entry name" value="CPD_dom"/>
</dbReference>
<feature type="region of interest" description="Disordered" evidence="21">
    <location>
        <begin position="1"/>
        <end position="31"/>
    </location>
</feature>
<name>A0ABV0HCY2_9NEIS</name>
<keyword evidence="19" id="KW-1035">Host cytoplasm</keyword>
<evidence type="ECO:0000259" key="22">
    <source>
        <dbReference type="PROSITE" id="PS51771"/>
    </source>
</evidence>
<keyword evidence="15" id="KW-1043">Host membrane</keyword>
<dbReference type="InterPro" id="IPR038383">
    <property type="entry name" value="CPD_dom_sf"/>
</dbReference>
<keyword evidence="12" id="KW-0788">Thiol protease</keyword>
<evidence type="ECO:0000256" key="13">
    <source>
        <dbReference type="ARBA" id="ARBA00022813"/>
    </source>
</evidence>
<keyword evidence="9" id="KW-0479">Metal-binding</keyword>
<evidence type="ECO:0000256" key="2">
    <source>
        <dbReference type="ARBA" id="ARBA00004165"/>
    </source>
</evidence>
<keyword evidence="16" id="KW-0843">Virulence</keyword>
<evidence type="ECO:0000256" key="8">
    <source>
        <dbReference type="ARBA" id="ARBA00022679"/>
    </source>
</evidence>
<keyword evidence="5" id="KW-0964">Secreted</keyword>
<feature type="non-terminal residue" evidence="23">
    <location>
        <position position="1077"/>
    </location>
</feature>
<evidence type="ECO:0000256" key="1">
    <source>
        <dbReference type="ARBA" id="ARBA00001946"/>
    </source>
</evidence>
<evidence type="ECO:0000256" key="18">
    <source>
        <dbReference type="ARBA" id="ARBA00023136"/>
    </source>
</evidence>
<dbReference type="InterPro" id="IPR058351">
    <property type="entry name" value="DUF8038"/>
</dbReference>
<dbReference type="Pfam" id="PF26124">
    <property type="entry name" value="DUF8038"/>
    <property type="match status" value="1"/>
</dbReference>
<keyword evidence="11" id="KW-0378">Hydrolase</keyword>
<evidence type="ECO:0000256" key="17">
    <source>
        <dbReference type="ARBA" id="ARBA00023121"/>
    </source>
</evidence>
<evidence type="ECO:0000256" key="16">
    <source>
        <dbReference type="ARBA" id="ARBA00023026"/>
    </source>
</evidence>
<evidence type="ECO:0000313" key="24">
    <source>
        <dbReference type="Proteomes" id="UP001438292"/>
    </source>
</evidence>
<evidence type="ECO:0000256" key="9">
    <source>
        <dbReference type="ARBA" id="ARBA00022723"/>
    </source>
</evidence>
<organism evidence="23 24">
    <name type="scientific">Chromobacterium piscinae</name>
    <dbReference type="NCBI Taxonomy" id="686831"/>
    <lineage>
        <taxon>Bacteria</taxon>
        <taxon>Pseudomonadati</taxon>
        <taxon>Pseudomonadota</taxon>
        <taxon>Betaproteobacteria</taxon>
        <taxon>Neisseriales</taxon>
        <taxon>Chromobacteriaceae</taxon>
        <taxon>Chromobacterium</taxon>
    </lineage>
</organism>
<evidence type="ECO:0000256" key="10">
    <source>
        <dbReference type="ARBA" id="ARBA00022737"/>
    </source>
</evidence>
<keyword evidence="18" id="KW-0472">Membrane</keyword>
<evidence type="ECO:0000256" key="20">
    <source>
        <dbReference type="ARBA" id="ARBA00023586"/>
    </source>
</evidence>
<evidence type="ECO:0000256" key="14">
    <source>
        <dbReference type="ARBA" id="ARBA00022842"/>
    </source>
</evidence>
<evidence type="ECO:0000256" key="7">
    <source>
        <dbReference type="ARBA" id="ARBA00022670"/>
    </source>
</evidence>
<evidence type="ECO:0000256" key="12">
    <source>
        <dbReference type="ARBA" id="ARBA00022807"/>
    </source>
</evidence>
<dbReference type="RefSeq" id="WP_347788007.1">
    <property type="nucleotide sequence ID" value="NZ_JBDQQU010000215.1"/>
</dbReference>
<dbReference type="PROSITE" id="PS51771">
    <property type="entry name" value="CGT_MARTX_CPD"/>
    <property type="match status" value="1"/>
</dbReference>
<accession>A0ABV0HCY2</accession>
<evidence type="ECO:0000256" key="21">
    <source>
        <dbReference type="SAM" id="MobiDB-lite"/>
    </source>
</evidence>
<gene>
    <name evidence="23" type="ORF">ABH309_21000</name>
</gene>
<dbReference type="Gene3D" id="3.40.50.11050">
    <property type="match status" value="1"/>
</dbReference>
<evidence type="ECO:0000256" key="4">
    <source>
        <dbReference type="ARBA" id="ARBA00022511"/>
    </source>
</evidence>
<keyword evidence="17" id="KW-0446">Lipid-binding</keyword>
<evidence type="ECO:0000256" key="11">
    <source>
        <dbReference type="ARBA" id="ARBA00022801"/>
    </source>
</evidence>
<comment type="subcellular location">
    <subcellularLocation>
        <location evidence="2">Host cell membrane</location>
    </subcellularLocation>
    <subcellularLocation>
        <location evidence="20">Host cytoplasm</location>
        <location evidence="20">Host cytosol</location>
    </subcellularLocation>
    <subcellularLocation>
        <location evidence="3">Secreted</location>
    </subcellularLocation>
</comment>
<dbReference type="SUPFAM" id="SSF158842">
    <property type="entry name" value="PMT central region-like"/>
    <property type="match status" value="1"/>
</dbReference>
<feature type="compositionally biased region" description="Polar residues" evidence="21">
    <location>
        <begin position="1"/>
        <end position="14"/>
    </location>
</feature>
<evidence type="ECO:0000256" key="3">
    <source>
        <dbReference type="ARBA" id="ARBA00004613"/>
    </source>
</evidence>
<evidence type="ECO:0000256" key="19">
    <source>
        <dbReference type="ARBA" id="ARBA00023200"/>
    </source>
</evidence>
<sequence length="1077" mass="120539">MSNTVEITGESSFSAGDIQTPHQPMSQLAAPHSAYQTGTTFRNEMMVPEQLRQRLQDDIASHAERWNGGGCFTYALNVAYVSGDISLQQHVRLRAMVENAYGQEYKDIMHISKDACHSTFNSSSILESGIINFTRNREGNKPFHTAYLHRTEDGKLFIYHANAVTLDISMQRANVPMVMEYPCISYQIEGEGAYEGASEVLQSWLIEQGASFVFTPSREFSQQVDVVLQQDAALAAAHKNWMDTQFGGKETLSKLHKSLNSYIEQHPSSRRNAAMRTLREQVIARLSELDAFDQMDPLQRIRAATVSPAGITTLWTVDQLRENSRSIFIRTDGPSYLNIQALLVQFYQDQTRTPFILPCRNSVSPLPLEEEGDQSFGSDARLFDLLRKEWGVNVKHDSSASGELTLNTESGRICRIQVRTATTLEEKLEQQRQVRTVEQFLLGNYTPQDMPEQLSYENDSIKSGSRTLAQRAHSPNGGTSYILQIDDSAVNAARYGVSGALAGGRPPFATEHSAKQYLNKFENVFFFLPNSPHYGEQAINSRPIKEIAASLLEEDGRIGAGKKLIILTHEDYSFTQKINLSLRLTGRDAASFNKADFMRIFAGTDRASITEGEVNHWAIQYPRDMTASETDEGEIGDAIDRYKENLVQTNRDLDINIELVDFTEGNNRAQSHRANVTLEFTHQLDYITAREKLIQLCPGIESKVEFLELTDRDGGTFKEKINGRNVLILSGATDTRTSIFNSYARGVDGSTKVTEIMMGDKDHETHRAVWENGEEVRDGFPKGIDKDAIYSSFIDEHSIKNSNLSQGKKIVLTQLLSKIKEHKMLYAYGFHQVPMERKQSLLNGMYSALATSEPGKRSIIFLAGDNGIPEFTAGMEVIRLDDEISLNDALARRTNNPLVILAGQLPSDVNDLVMKSSQLVIAEGKGTISVCQQNNIRHLILHKNNGANDVVLVTQYKDVGDAEKKRQLESYSANLYSDDADVVKNAISSVFVDANDDLIDHYYKHTNGNQNLLLETLSRMGSWDPISQAELTTEVARRASAITPDDSSHYRKQLIVQLNGDDTSFNAAKNLFLKHPQ</sequence>
<dbReference type="Proteomes" id="UP001438292">
    <property type="component" value="Unassembled WGS sequence"/>
</dbReference>
<keyword evidence="24" id="KW-1185">Reference proteome</keyword>
<evidence type="ECO:0000256" key="15">
    <source>
        <dbReference type="ARBA" id="ARBA00022870"/>
    </source>
</evidence>
<keyword evidence="8" id="KW-0808">Transferase</keyword>
<evidence type="ECO:0000313" key="23">
    <source>
        <dbReference type="EMBL" id="MEO3956923.1"/>
    </source>
</evidence>
<keyword evidence="13" id="KW-0068">Autocatalytic cleavage</keyword>
<evidence type="ECO:0000256" key="5">
    <source>
        <dbReference type="ARBA" id="ARBA00022525"/>
    </source>
</evidence>
<comment type="caution">
    <text evidence="23">The sequence shown here is derived from an EMBL/GenBank/DDBJ whole genome shotgun (WGS) entry which is preliminary data.</text>
</comment>
<keyword evidence="4" id="KW-1032">Host cell membrane</keyword>
<feature type="domain" description="Peptidase C80" evidence="22">
    <location>
        <begin position="1041"/>
        <end position="1077"/>
    </location>
</feature>